<dbReference type="OrthoDB" id="5421057at2"/>
<name>A0A347WID4_9LACT</name>
<proteinExistence type="inferred from homology"/>
<keyword evidence="10" id="KW-1185">Reference proteome</keyword>
<gene>
    <name evidence="6" type="primary">recX</name>
    <name evidence="9" type="ORF">CL176_01740</name>
</gene>
<evidence type="ECO:0000256" key="2">
    <source>
        <dbReference type="ARBA" id="ARBA00004496"/>
    </source>
</evidence>
<dbReference type="InterPro" id="IPR036388">
    <property type="entry name" value="WH-like_DNA-bd_sf"/>
</dbReference>
<comment type="similarity">
    <text evidence="3 6">Belongs to the RecX family.</text>
</comment>
<keyword evidence="5 6" id="KW-0963">Cytoplasm</keyword>
<dbReference type="GO" id="GO:0006282">
    <property type="term" value="P:regulation of DNA repair"/>
    <property type="evidence" value="ECO:0007669"/>
    <property type="project" value="UniProtKB-UniRule"/>
</dbReference>
<organism evidence="9 10">
    <name type="scientific">Suicoccus acidiformans</name>
    <dbReference type="NCBI Taxonomy" id="2036206"/>
    <lineage>
        <taxon>Bacteria</taxon>
        <taxon>Bacillati</taxon>
        <taxon>Bacillota</taxon>
        <taxon>Bacilli</taxon>
        <taxon>Lactobacillales</taxon>
        <taxon>Aerococcaceae</taxon>
        <taxon>Suicoccus</taxon>
    </lineage>
</organism>
<dbReference type="HAMAP" id="MF_01114">
    <property type="entry name" value="RecX"/>
    <property type="match status" value="1"/>
</dbReference>
<sequence>MSSTGLTQRSGSMQITRIERQQKNKARYSIYLDDTFWLGVDETVLMRFALHKGQEITSDQQTAIKEAEARAKVFTQALNYLSYGLRSSQEMADYLAKQRVQNPQDPDGKDIPIQTKVIHEVLGKLTDLGYLNDLVYAQSYVRTAANINRKGPIVIERELNLKGVPNADILTAMDEYSDSMLQENLTELGRKYIKRKQKLPPKRLKQQLQAYLLTKGYPQEDVAEVVAHLDMSASQDQETVSLDREALKQVKRRQRKYSGYELKQRVSQSLFQKGFAYDLIQDWLTAHEELFEHED</sequence>
<dbReference type="Pfam" id="PF21981">
    <property type="entry name" value="RecX_HTH3"/>
    <property type="match status" value="2"/>
</dbReference>
<dbReference type="Pfam" id="PF02631">
    <property type="entry name" value="RecX_HTH2"/>
    <property type="match status" value="1"/>
</dbReference>
<dbReference type="EMBL" id="CP023434">
    <property type="protein sequence ID" value="AXY24841.1"/>
    <property type="molecule type" value="Genomic_DNA"/>
</dbReference>
<evidence type="ECO:0000313" key="10">
    <source>
        <dbReference type="Proteomes" id="UP000263232"/>
    </source>
</evidence>
<dbReference type="InterPro" id="IPR053924">
    <property type="entry name" value="RecX_HTH_2nd"/>
</dbReference>
<evidence type="ECO:0000256" key="3">
    <source>
        <dbReference type="ARBA" id="ARBA00009695"/>
    </source>
</evidence>
<dbReference type="Proteomes" id="UP000263232">
    <property type="component" value="Chromosome"/>
</dbReference>
<reference evidence="9 10" key="1">
    <citation type="submission" date="2017-09" db="EMBL/GenBank/DDBJ databases">
        <title>Complete genome sequence of Oxytococcus suis strain ZY16052.</title>
        <authorList>
            <person name="Li F."/>
        </authorList>
    </citation>
    <scope>NUCLEOTIDE SEQUENCE [LARGE SCALE GENOMIC DNA]</scope>
    <source>
        <strain evidence="9 10">ZY16052</strain>
    </source>
</reference>
<dbReference type="GO" id="GO:0005737">
    <property type="term" value="C:cytoplasm"/>
    <property type="evidence" value="ECO:0007669"/>
    <property type="project" value="UniProtKB-SubCell"/>
</dbReference>
<evidence type="ECO:0000256" key="5">
    <source>
        <dbReference type="ARBA" id="ARBA00022490"/>
    </source>
</evidence>
<dbReference type="Gene3D" id="1.10.10.10">
    <property type="entry name" value="Winged helix-like DNA-binding domain superfamily/Winged helix DNA-binding domain"/>
    <property type="match status" value="4"/>
</dbReference>
<evidence type="ECO:0000313" key="9">
    <source>
        <dbReference type="EMBL" id="AXY24841.1"/>
    </source>
</evidence>
<feature type="domain" description="RecX third three-helical" evidence="8">
    <location>
        <begin position="182"/>
        <end position="226"/>
    </location>
</feature>
<dbReference type="NCBIfam" id="NF010733">
    <property type="entry name" value="PRK14135.1"/>
    <property type="match status" value="1"/>
</dbReference>
<feature type="domain" description="RecX third three-helical" evidence="8">
    <location>
        <begin position="248"/>
        <end position="284"/>
    </location>
</feature>
<evidence type="ECO:0000256" key="6">
    <source>
        <dbReference type="HAMAP-Rule" id="MF_01114"/>
    </source>
</evidence>
<feature type="domain" description="RecX second three-helical" evidence="7">
    <location>
        <begin position="132"/>
        <end position="173"/>
    </location>
</feature>
<accession>A0A347WID4</accession>
<dbReference type="KEGG" id="abae:CL176_01740"/>
<comment type="subcellular location">
    <subcellularLocation>
        <location evidence="2 6">Cytoplasm</location>
    </subcellularLocation>
</comment>
<dbReference type="PANTHER" id="PTHR33602">
    <property type="entry name" value="REGULATORY PROTEIN RECX FAMILY PROTEIN"/>
    <property type="match status" value="1"/>
</dbReference>
<evidence type="ECO:0000259" key="7">
    <source>
        <dbReference type="Pfam" id="PF02631"/>
    </source>
</evidence>
<dbReference type="AlphaFoldDB" id="A0A347WID4"/>
<protein>
    <recommendedName>
        <fullName evidence="4 6">Regulatory protein RecX</fullName>
    </recommendedName>
</protein>
<evidence type="ECO:0000256" key="1">
    <source>
        <dbReference type="ARBA" id="ARBA00003529"/>
    </source>
</evidence>
<evidence type="ECO:0000259" key="8">
    <source>
        <dbReference type="Pfam" id="PF21981"/>
    </source>
</evidence>
<dbReference type="InterPro" id="IPR003783">
    <property type="entry name" value="Regulatory_RecX"/>
</dbReference>
<comment type="function">
    <text evidence="1 6">Modulates RecA activity.</text>
</comment>
<evidence type="ECO:0000256" key="4">
    <source>
        <dbReference type="ARBA" id="ARBA00018111"/>
    </source>
</evidence>
<dbReference type="InterPro" id="IPR053925">
    <property type="entry name" value="RecX_HTH_3rd"/>
</dbReference>
<dbReference type="PANTHER" id="PTHR33602:SF1">
    <property type="entry name" value="REGULATORY PROTEIN RECX FAMILY PROTEIN"/>
    <property type="match status" value="1"/>
</dbReference>